<feature type="coiled-coil region" evidence="1">
    <location>
        <begin position="36"/>
        <end position="130"/>
    </location>
</feature>
<name>A0A9P0H4Z1_NEZVI</name>
<evidence type="ECO:0000313" key="3">
    <source>
        <dbReference type="EMBL" id="CAH1395357.1"/>
    </source>
</evidence>
<dbReference type="EMBL" id="OV725079">
    <property type="protein sequence ID" value="CAH1395357.1"/>
    <property type="molecule type" value="Genomic_DNA"/>
</dbReference>
<dbReference type="AlphaFoldDB" id="A0A9P0H4Z1"/>
<reference evidence="3" key="1">
    <citation type="submission" date="2022-01" db="EMBL/GenBank/DDBJ databases">
        <authorList>
            <person name="King R."/>
        </authorList>
    </citation>
    <scope>NUCLEOTIDE SEQUENCE</scope>
</reference>
<gene>
    <name evidence="3" type="ORF">NEZAVI_LOCUS5653</name>
</gene>
<feature type="compositionally biased region" description="Basic and acidic residues" evidence="2">
    <location>
        <begin position="163"/>
        <end position="180"/>
    </location>
</feature>
<evidence type="ECO:0000256" key="2">
    <source>
        <dbReference type="SAM" id="MobiDB-lite"/>
    </source>
</evidence>
<keyword evidence="1" id="KW-0175">Coiled coil</keyword>
<dbReference type="Proteomes" id="UP001152798">
    <property type="component" value="Chromosome 3"/>
</dbReference>
<organism evidence="3 4">
    <name type="scientific">Nezara viridula</name>
    <name type="common">Southern green stink bug</name>
    <name type="synonym">Cimex viridulus</name>
    <dbReference type="NCBI Taxonomy" id="85310"/>
    <lineage>
        <taxon>Eukaryota</taxon>
        <taxon>Metazoa</taxon>
        <taxon>Ecdysozoa</taxon>
        <taxon>Arthropoda</taxon>
        <taxon>Hexapoda</taxon>
        <taxon>Insecta</taxon>
        <taxon>Pterygota</taxon>
        <taxon>Neoptera</taxon>
        <taxon>Paraneoptera</taxon>
        <taxon>Hemiptera</taxon>
        <taxon>Heteroptera</taxon>
        <taxon>Panheteroptera</taxon>
        <taxon>Pentatomomorpha</taxon>
        <taxon>Pentatomoidea</taxon>
        <taxon>Pentatomidae</taxon>
        <taxon>Pentatominae</taxon>
        <taxon>Nezara</taxon>
    </lineage>
</organism>
<evidence type="ECO:0000256" key="1">
    <source>
        <dbReference type="SAM" id="Coils"/>
    </source>
</evidence>
<protein>
    <submittedName>
        <fullName evidence="3">Uncharacterized protein</fullName>
    </submittedName>
</protein>
<keyword evidence="4" id="KW-1185">Reference proteome</keyword>
<accession>A0A9P0H4Z1</accession>
<feature type="region of interest" description="Disordered" evidence="2">
    <location>
        <begin position="163"/>
        <end position="198"/>
    </location>
</feature>
<proteinExistence type="predicted"/>
<evidence type="ECO:0000313" key="4">
    <source>
        <dbReference type="Proteomes" id="UP001152798"/>
    </source>
</evidence>
<sequence>MRKLVVHVGYRDYACNESGTETKERTRHRWENDSIRQKLRNEKKEEIKEISEKVAQLKTKNKGASYRMETWQKLRNEKKEEIKEISEKVAQLKTKNKGASYRMETWQKLRNEKKEEIKEISEKVAQLKTKNKGASYRMETCKSEFRLHEDDWDTFIERPVHPCESNLHLETKDTAGEKTRPNKQRSRRPGQKEDLVAG</sequence>